<feature type="coiled-coil region" evidence="1">
    <location>
        <begin position="352"/>
        <end position="428"/>
    </location>
</feature>
<keyword evidence="1" id="KW-0175">Coiled coil</keyword>
<keyword evidence="4" id="KW-1185">Reference proteome</keyword>
<feature type="compositionally biased region" description="Low complexity" evidence="2">
    <location>
        <begin position="251"/>
        <end position="262"/>
    </location>
</feature>
<evidence type="ECO:0000313" key="3">
    <source>
        <dbReference type="EMBL" id="KAK8007948.1"/>
    </source>
</evidence>
<dbReference type="Gene3D" id="1.20.5.340">
    <property type="match status" value="1"/>
</dbReference>
<dbReference type="Proteomes" id="UP001396898">
    <property type="component" value="Unassembled WGS sequence"/>
</dbReference>
<evidence type="ECO:0000256" key="2">
    <source>
        <dbReference type="SAM" id="MobiDB-lite"/>
    </source>
</evidence>
<sequence>MMPTDDGSVESGQSFCEEVISVVVAFKVDGPRGHDDDERDCDADADEEDTRHKLRMSFKASYKPPIVTFRFSVNVFGHDEGGKKEKTTLYFDVPPHHISSLEQTHHVDTAELGHDDLAQFSGGVTRVRFLLQRPGHLVQPARDLTLKPASQRTLASMALLASVSEFVLFMPHTTLSKEQFRCLEEAVTSPVSRHDLQLQDKEHDWWLGALYGGVGGRLFNKETSVHDDDSTASESGDSTIATATPPAYRSAPDGDAAAGEPGNVTGDADSPPPYDQLESEDGAPTDRKGMLLLSLRCDWDIDILPGKQPGKRLRDSPDPDIRLYRRRLVSPPVDGASEKLESNPVALVLSKLEQVLMKAEATEEENRSLRAELAAMRQRQDRLEEMVRRHDRRTQDLEAEGAELDTRVDGLEERQAELEDRQGRMEDKCDSIEMEISDQVHSALRERLLGALETM</sequence>
<organism evidence="3 4">
    <name type="scientific">Apiospora marii</name>
    <dbReference type="NCBI Taxonomy" id="335849"/>
    <lineage>
        <taxon>Eukaryota</taxon>
        <taxon>Fungi</taxon>
        <taxon>Dikarya</taxon>
        <taxon>Ascomycota</taxon>
        <taxon>Pezizomycotina</taxon>
        <taxon>Sordariomycetes</taxon>
        <taxon>Xylariomycetidae</taxon>
        <taxon>Amphisphaeriales</taxon>
        <taxon>Apiosporaceae</taxon>
        <taxon>Apiospora</taxon>
    </lineage>
</organism>
<accession>A0ABR1RBJ3</accession>
<evidence type="ECO:0000313" key="4">
    <source>
        <dbReference type="Proteomes" id="UP001396898"/>
    </source>
</evidence>
<protein>
    <submittedName>
        <fullName evidence="3">Uncharacterized protein</fullName>
    </submittedName>
</protein>
<reference evidence="3 4" key="1">
    <citation type="submission" date="2023-01" db="EMBL/GenBank/DDBJ databases">
        <title>Analysis of 21 Apiospora genomes using comparative genomics revels a genus with tremendous synthesis potential of carbohydrate active enzymes and secondary metabolites.</title>
        <authorList>
            <person name="Sorensen T."/>
        </authorList>
    </citation>
    <scope>NUCLEOTIDE SEQUENCE [LARGE SCALE GENOMIC DNA]</scope>
    <source>
        <strain evidence="3 4">CBS 20057</strain>
    </source>
</reference>
<feature type="compositionally biased region" description="Polar residues" evidence="2">
    <location>
        <begin position="232"/>
        <end position="242"/>
    </location>
</feature>
<gene>
    <name evidence="3" type="ORF">PG991_010499</name>
</gene>
<proteinExistence type="predicted"/>
<comment type="caution">
    <text evidence="3">The sequence shown here is derived from an EMBL/GenBank/DDBJ whole genome shotgun (WGS) entry which is preliminary data.</text>
</comment>
<dbReference type="EMBL" id="JAQQWI010000016">
    <property type="protein sequence ID" value="KAK8007948.1"/>
    <property type="molecule type" value="Genomic_DNA"/>
</dbReference>
<feature type="region of interest" description="Disordered" evidence="2">
    <location>
        <begin position="222"/>
        <end position="285"/>
    </location>
</feature>
<evidence type="ECO:0000256" key="1">
    <source>
        <dbReference type="SAM" id="Coils"/>
    </source>
</evidence>
<name>A0ABR1RBJ3_9PEZI</name>